<dbReference type="Proteomes" id="UP000177199">
    <property type="component" value="Unassembled WGS sequence"/>
</dbReference>
<proteinExistence type="predicted"/>
<keyword evidence="1" id="KW-0812">Transmembrane</keyword>
<gene>
    <name evidence="2" type="ORF">A3F29_03275</name>
</gene>
<keyword evidence="1" id="KW-1133">Transmembrane helix</keyword>
<sequence length="149" mass="16584">MAEKSNGGLGRLENTLKKYFVDKAPFQIPDDIKEIIVKFGPWVILVLMILSLPVIFAALGLTAVLSPFAMMSGYQGMWFVPMILNVIVIVLELIALPGLFKRTITGWRYAYYATLVSIVASLASYQILGAIISGLIGFYVLFQVKEKYK</sequence>
<dbReference type="AlphaFoldDB" id="A0A1F7HIU9"/>
<feature type="transmembrane region" description="Helical" evidence="1">
    <location>
        <begin position="42"/>
        <end position="65"/>
    </location>
</feature>
<evidence type="ECO:0000256" key="1">
    <source>
        <dbReference type="SAM" id="Phobius"/>
    </source>
</evidence>
<feature type="transmembrane region" description="Helical" evidence="1">
    <location>
        <begin position="109"/>
        <end position="142"/>
    </location>
</feature>
<comment type="caution">
    <text evidence="2">The sequence shown here is derived from an EMBL/GenBank/DDBJ whole genome shotgun (WGS) entry which is preliminary data.</text>
</comment>
<reference evidence="2 3" key="1">
    <citation type="journal article" date="2016" name="Nat. Commun.">
        <title>Thousands of microbial genomes shed light on interconnected biogeochemical processes in an aquifer system.</title>
        <authorList>
            <person name="Anantharaman K."/>
            <person name="Brown C.T."/>
            <person name="Hug L.A."/>
            <person name="Sharon I."/>
            <person name="Castelle C.J."/>
            <person name="Probst A.J."/>
            <person name="Thomas B.C."/>
            <person name="Singh A."/>
            <person name="Wilkins M.J."/>
            <person name="Karaoz U."/>
            <person name="Brodie E.L."/>
            <person name="Williams K.H."/>
            <person name="Hubbard S.S."/>
            <person name="Banfield J.F."/>
        </authorList>
    </citation>
    <scope>NUCLEOTIDE SEQUENCE [LARGE SCALE GENOMIC DNA]</scope>
</reference>
<organism evidence="2 3">
    <name type="scientific">Candidatus Roizmanbacteria bacterium RIFCSPHIGHO2_12_FULL_33_9</name>
    <dbReference type="NCBI Taxonomy" id="1802045"/>
    <lineage>
        <taxon>Bacteria</taxon>
        <taxon>Candidatus Roizmaniibacteriota</taxon>
    </lineage>
</organism>
<accession>A0A1F7HIU9</accession>
<keyword evidence="1" id="KW-0472">Membrane</keyword>
<name>A0A1F7HIU9_9BACT</name>
<dbReference type="EMBL" id="MFZV01000032">
    <property type="protein sequence ID" value="OGK31005.1"/>
    <property type="molecule type" value="Genomic_DNA"/>
</dbReference>
<evidence type="ECO:0000313" key="2">
    <source>
        <dbReference type="EMBL" id="OGK31005.1"/>
    </source>
</evidence>
<feature type="transmembrane region" description="Helical" evidence="1">
    <location>
        <begin position="77"/>
        <end position="97"/>
    </location>
</feature>
<evidence type="ECO:0000313" key="3">
    <source>
        <dbReference type="Proteomes" id="UP000177199"/>
    </source>
</evidence>
<evidence type="ECO:0008006" key="4">
    <source>
        <dbReference type="Google" id="ProtNLM"/>
    </source>
</evidence>
<protein>
    <recommendedName>
        <fullName evidence="4">Chromate transporter</fullName>
    </recommendedName>
</protein>